<organism evidence="1 2">
    <name type="scientific">Sclerotinia sclerotiorum (strain ATCC 18683 / 1980 / Ss-1)</name>
    <name type="common">White mold</name>
    <name type="synonym">Whetzelinia sclerotiorum</name>
    <dbReference type="NCBI Taxonomy" id="665079"/>
    <lineage>
        <taxon>Eukaryota</taxon>
        <taxon>Fungi</taxon>
        <taxon>Dikarya</taxon>
        <taxon>Ascomycota</taxon>
        <taxon>Pezizomycotina</taxon>
        <taxon>Leotiomycetes</taxon>
        <taxon>Helotiales</taxon>
        <taxon>Sclerotiniaceae</taxon>
        <taxon>Sclerotinia</taxon>
    </lineage>
</organism>
<protein>
    <submittedName>
        <fullName evidence="1">Uncharacterized protein</fullName>
    </submittedName>
</protein>
<gene>
    <name evidence="1" type="ORF">sscle_06g054640</name>
</gene>
<evidence type="ECO:0000313" key="1">
    <source>
        <dbReference type="EMBL" id="APA10694.1"/>
    </source>
</evidence>
<evidence type="ECO:0000313" key="2">
    <source>
        <dbReference type="Proteomes" id="UP000177798"/>
    </source>
</evidence>
<dbReference type="EMBL" id="CP017819">
    <property type="protein sequence ID" value="APA10694.1"/>
    <property type="molecule type" value="Genomic_DNA"/>
</dbReference>
<proteinExistence type="predicted"/>
<reference evidence="2" key="1">
    <citation type="journal article" date="2017" name="Genome Biol. Evol.">
        <title>The complete genome sequence of the phytopathogenic fungus Sclerotinia sclerotiorum reveals insights into the genome architecture of broad host range pathogens.</title>
        <authorList>
            <person name="Derbyshire M."/>
            <person name="Denton-Giles M."/>
            <person name="Hegedus D."/>
            <person name="Seifbarghy S."/>
            <person name="Rollins J."/>
            <person name="van Kan J."/>
            <person name="Seidl M.F."/>
            <person name="Faino L."/>
            <person name="Mbengue M."/>
            <person name="Navaud O."/>
            <person name="Raffaele S."/>
            <person name="Hammond-Kosack K."/>
            <person name="Heard S."/>
            <person name="Oliver R."/>
        </authorList>
    </citation>
    <scope>NUCLEOTIDE SEQUENCE [LARGE SCALE GENOMIC DNA]</scope>
    <source>
        <strain evidence="2">ATCC 18683 / 1980 / Ss-1</strain>
    </source>
</reference>
<dbReference type="VEuPathDB" id="FungiDB:sscle_06g054640"/>
<dbReference type="OrthoDB" id="3523667at2759"/>
<dbReference type="Proteomes" id="UP000177798">
    <property type="component" value="Chromosome 6"/>
</dbReference>
<sequence length="226" mass="26123">MQEVLRELAVHSEISISILNRKRELMNPYESRNEHVIETGNISAHGGTCLADVFRIKSNADVDDSRWFKERYGVSIDTVERFGENAAFAKLVNMRYDMCNCGPGQRKVFLEFETEFQNLLIGELEKDTKITIEAIDGFLLKNKKGKETFQRLCSIWDTATATQRKRPEGKDLIKRSIFGGSIKSNSSHWTGETWRRNKFDNFEEYGKDILSSAKCAMPWVKRRDPR</sequence>
<dbReference type="AlphaFoldDB" id="A0A1D9Q6X1"/>
<name>A0A1D9Q6X1_SCLS1</name>
<accession>A0A1D9Q6X1</accession>